<evidence type="ECO:0000256" key="3">
    <source>
        <dbReference type="SAM" id="Phobius"/>
    </source>
</evidence>
<accession>R7SWF9</accession>
<feature type="compositionally biased region" description="Polar residues" evidence="2">
    <location>
        <begin position="403"/>
        <end position="418"/>
    </location>
</feature>
<organism evidence="5 6">
    <name type="scientific">Dichomitus squalens (strain LYAD-421)</name>
    <name type="common">Western red white-rot fungus</name>
    <dbReference type="NCBI Taxonomy" id="732165"/>
    <lineage>
        <taxon>Eukaryota</taxon>
        <taxon>Fungi</taxon>
        <taxon>Dikarya</taxon>
        <taxon>Basidiomycota</taxon>
        <taxon>Agaricomycotina</taxon>
        <taxon>Agaricomycetes</taxon>
        <taxon>Polyporales</taxon>
        <taxon>Polyporaceae</taxon>
        <taxon>Dichomitus</taxon>
    </lineage>
</organism>
<reference evidence="5 6" key="1">
    <citation type="journal article" date="2012" name="Science">
        <title>The Paleozoic origin of enzymatic lignin decomposition reconstructed from 31 fungal genomes.</title>
        <authorList>
            <person name="Floudas D."/>
            <person name="Binder M."/>
            <person name="Riley R."/>
            <person name="Barry K."/>
            <person name="Blanchette R.A."/>
            <person name="Henrissat B."/>
            <person name="Martinez A.T."/>
            <person name="Otillar R."/>
            <person name="Spatafora J.W."/>
            <person name="Yadav J.S."/>
            <person name="Aerts A."/>
            <person name="Benoit I."/>
            <person name="Boyd A."/>
            <person name="Carlson A."/>
            <person name="Copeland A."/>
            <person name="Coutinho P.M."/>
            <person name="de Vries R.P."/>
            <person name="Ferreira P."/>
            <person name="Findley K."/>
            <person name="Foster B."/>
            <person name="Gaskell J."/>
            <person name="Glotzer D."/>
            <person name="Gorecki P."/>
            <person name="Heitman J."/>
            <person name="Hesse C."/>
            <person name="Hori C."/>
            <person name="Igarashi K."/>
            <person name="Jurgens J.A."/>
            <person name="Kallen N."/>
            <person name="Kersten P."/>
            <person name="Kohler A."/>
            <person name="Kuees U."/>
            <person name="Kumar T.K.A."/>
            <person name="Kuo A."/>
            <person name="LaButti K."/>
            <person name="Larrondo L.F."/>
            <person name="Lindquist E."/>
            <person name="Ling A."/>
            <person name="Lombard V."/>
            <person name="Lucas S."/>
            <person name="Lundell T."/>
            <person name="Martin R."/>
            <person name="McLaughlin D.J."/>
            <person name="Morgenstern I."/>
            <person name="Morin E."/>
            <person name="Murat C."/>
            <person name="Nagy L.G."/>
            <person name="Nolan M."/>
            <person name="Ohm R.A."/>
            <person name="Patyshakuliyeva A."/>
            <person name="Rokas A."/>
            <person name="Ruiz-Duenas F.J."/>
            <person name="Sabat G."/>
            <person name="Salamov A."/>
            <person name="Samejima M."/>
            <person name="Schmutz J."/>
            <person name="Slot J.C."/>
            <person name="St John F."/>
            <person name="Stenlid J."/>
            <person name="Sun H."/>
            <person name="Sun S."/>
            <person name="Syed K."/>
            <person name="Tsang A."/>
            <person name="Wiebenga A."/>
            <person name="Young D."/>
            <person name="Pisabarro A."/>
            <person name="Eastwood D.C."/>
            <person name="Martin F."/>
            <person name="Cullen D."/>
            <person name="Grigoriev I.V."/>
            <person name="Hibbett D.S."/>
        </authorList>
    </citation>
    <scope>NUCLEOTIDE SEQUENCE [LARGE SCALE GENOMIC DNA]</scope>
    <source>
        <strain evidence="5 6">LYAD-421 SS1</strain>
    </source>
</reference>
<evidence type="ECO:0000313" key="5">
    <source>
        <dbReference type="EMBL" id="EJF60416.1"/>
    </source>
</evidence>
<keyword evidence="3" id="KW-1133">Transmembrane helix</keyword>
<feature type="transmembrane region" description="Helical" evidence="3">
    <location>
        <begin position="440"/>
        <end position="467"/>
    </location>
</feature>
<dbReference type="Proteomes" id="UP000053319">
    <property type="component" value="Unassembled WGS sequence"/>
</dbReference>
<keyword evidence="5" id="KW-0378">Hydrolase</keyword>
<dbReference type="AlphaFoldDB" id="R7SWF9"/>
<proteinExistence type="inferred from homology"/>
<dbReference type="SUPFAM" id="SSF50630">
    <property type="entry name" value="Acid proteases"/>
    <property type="match status" value="1"/>
</dbReference>
<dbReference type="RefSeq" id="XP_007366834.1">
    <property type="nucleotide sequence ID" value="XM_007366772.1"/>
</dbReference>
<dbReference type="OrthoDB" id="771136at2759"/>
<dbReference type="InterPro" id="IPR034164">
    <property type="entry name" value="Pepsin-like_dom"/>
</dbReference>
<evidence type="ECO:0000256" key="2">
    <source>
        <dbReference type="SAM" id="MobiDB-lite"/>
    </source>
</evidence>
<dbReference type="GO" id="GO:0006508">
    <property type="term" value="P:proteolysis"/>
    <property type="evidence" value="ECO:0007669"/>
    <property type="project" value="UniProtKB-KW"/>
</dbReference>
<keyword evidence="5" id="KW-0645">Protease</keyword>
<dbReference type="PANTHER" id="PTHR47966">
    <property type="entry name" value="BETA-SITE APP-CLEAVING ENZYME, ISOFORM A-RELATED"/>
    <property type="match status" value="1"/>
</dbReference>
<dbReference type="EMBL" id="JH719416">
    <property type="protein sequence ID" value="EJF60416.1"/>
    <property type="molecule type" value="Genomic_DNA"/>
</dbReference>
<dbReference type="Pfam" id="PF00026">
    <property type="entry name" value="Asp"/>
    <property type="match status" value="1"/>
</dbReference>
<name>R7SWF9_DICSQ</name>
<dbReference type="PANTHER" id="PTHR47966:SF51">
    <property type="entry name" value="BETA-SITE APP-CLEAVING ENZYME, ISOFORM A-RELATED"/>
    <property type="match status" value="1"/>
</dbReference>
<dbReference type="PRINTS" id="PR00792">
    <property type="entry name" value="PEPSIN"/>
</dbReference>
<feature type="region of interest" description="Disordered" evidence="2">
    <location>
        <begin position="403"/>
        <end position="434"/>
    </location>
</feature>
<dbReference type="OMA" id="LTMCVRG"/>
<evidence type="ECO:0000259" key="4">
    <source>
        <dbReference type="PROSITE" id="PS51767"/>
    </source>
</evidence>
<evidence type="ECO:0000256" key="1">
    <source>
        <dbReference type="ARBA" id="ARBA00007447"/>
    </source>
</evidence>
<dbReference type="InterPro" id="IPR021109">
    <property type="entry name" value="Peptidase_aspartic_dom_sf"/>
</dbReference>
<dbReference type="InterPro" id="IPR033121">
    <property type="entry name" value="PEPTIDASE_A1"/>
</dbReference>
<comment type="similarity">
    <text evidence="1">Belongs to the peptidase A1 family.</text>
</comment>
<dbReference type="KEGG" id="dsq:DICSQDRAFT_181335"/>
<protein>
    <submittedName>
        <fullName evidence="5">Acid protease</fullName>
    </submittedName>
</protein>
<dbReference type="GeneID" id="18840993"/>
<gene>
    <name evidence="5" type="ORF">DICSQDRAFT_181335</name>
</gene>
<keyword evidence="3" id="KW-0812">Transmembrane</keyword>
<dbReference type="CDD" id="cd05471">
    <property type="entry name" value="pepsin_like"/>
    <property type="match status" value="1"/>
</dbReference>
<dbReference type="PROSITE" id="PS51767">
    <property type="entry name" value="PEPTIDASE_A1"/>
    <property type="match status" value="1"/>
</dbReference>
<dbReference type="GO" id="GO:0004190">
    <property type="term" value="F:aspartic-type endopeptidase activity"/>
    <property type="evidence" value="ECO:0007669"/>
    <property type="project" value="InterPro"/>
</dbReference>
<feature type="domain" description="Peptidase A1" evidence="4">
    <location>
        <begin position="17"/>
        <end position="354"/>
    </location>
</feature>
<sequence>MMNLDEVGLANSGNVIYLVNVTLGGEDFTVQLDTGSTDLWIDARGRNVKLTNSTTNTANETYGQGSASGTINYAEPTVGDYVVASQAFVKASEVENMPAGIQGILGMAFDNARIFENLEQAWGTEAAEKLGRAFITNLFAQNQSLPNNFDLQLGRSTFDDPTGNNTFIISGHAAGFEDVAQAPKLTREVSDHWTVLLDEMRVDGKQFLFNKSVVSGVPEGNVLAVLDSGFSLPPLPAAAVNAIYSTVPGAVLHSSPIGALNGWILPCDFPPIDVSFTFGGKEYPVHPLDLFLPVFPVPIIENGSEKNVTVCVATYQALALDPASFNTFDLILGDAFLRSVYASFDYGDYNPTNNTNGQPFVQMVSTVDVYSAPNEFEDFLSELRSNAPPSLEPSVFVTKQLSPSLTGGTNASTDSSVRGSLATDADATSSGSSNGLDKKWGTIALALLAANLLVGIILLIVVLTMCVRGMKGRRMSNPDSRCHAVPVKFKEVADPDPEAGPLRYSD</sequence>
<keyword evidence="3" id="KW-0472">Membrane</keyword>
<feature type="compositionally biased region" description="Low complexity" evidence="2">
    <location>
        <begin position="419"/>
        <end position="433"/>
    </location>
</feature>
<dbReference type="HOGENOM" id="CLU_013253_8_2_1"/>
<evidence type="ECO:0000313" key="6">
    <source>
        <dbReference type="Proteomes" id="UP000053319"/>
    </source>
</evidence>
<dbReference type="InterPro" id="IPR001461">
    <property type="entry name" value="Aspartic_peptidase_A1"/>
</dbReference>
<dbReference type="Gene3D" id="2.40.70.10">
    <property type="entry name" value="Acid Proteases"/>
    <property type="match status" value="2"/>
</dbReference>